<gene>
    <name evidence="2" type="ORF">CEN44_28635</name>
</gene>
<dbReference type="Pfam" id="PF09601">
    <property type="entry name" value="DUF2459"/>
    <property type="match status" value="1"/>
</dbReference>
<protein>
    <submittedName>
        <fullName evidence="2">TIGR02117 family protein</fullName>
    </submittedName>
</protein>
<keyword evidence="1" id="KW-0472">Membrane</keyword>
<proteinExistence type="predicted"/>
<evidence type="ECO:0000313" key="3">
    <source>
        <dbReference type="Proteomes" id="UP000235036"/>
    </source>
</evidence>
<keyword evidence="1" id="KW-1133">Transmembrane helix</keyword>
<dbReference type="Proteomes" id="UP000235036">
    <property type="component" value="Unassembled WGS sequence"/>
</dbReference>
<sequence length="234" mass="26371">MKNANHSVFIRLLYKFSCYFSGLVLFSLMLLIISAFIPRKLGNYSHDNCDMQICVSNTGIHTNIIVPTKNNIYNWHKFLSIGEVGIDTAQDYNYISFGWGDRDFYMLTPALSDLKLSTTFKALFLPTPSVMYVKGYQSIPNDLDVKCIQVSKNDYLQLVEYIQASFQLDAKGEKVRLGNGHTINAGFYAAVGSYSILQNCNSWTATALRKADINTPLWDGISSAIMLHLRDTCN</sequence>
<organism evidence="2 3">
    <name type="scientific">Fischerella muscicola CCMEE 5323</name>
    <dbReference type="NCBI Taxonomy" id="2019572"/>
    <lineage>
        <taxon>Bacteria</taxon>
        <taxon>Bacillati</taxon>
        <taxon>Cyanobacteriota</taxon>
        <taxon>Cyanophyceae</taxon>
        <taxon>Nostocales</taxon>
        <taxon>Hapalosiphonaceae</taxon>
        <taxon>Fischerella</taxon>
    </lineage>
</organism>
<dbReference type="NCBIfam" id="TIGR02117">
    <property type="entry name" value="chp_urease_rgn"/>
    <property type="match status" value="1"/>
</dbReference>
<accession>A0A2N6JUN3</accession>
<dbReference type="InterPro" id="IPR011727">
    <property type="entry name" value="CHP02117"/>
</dbReference>
<dbReference type="EMBL" id="NRQW01000721">
    <property type="protein sequence ID" value="PLZ81393.1"/>
    <property type="molecule type" value="Genomic_DNA"/>
</dbReference>
<feature type="transmembrane region" description="Helical" evidence="1">
    <location>
        <begin position="12"/>
        <end position="37"/>
    </location>
</feature>
<dbReference type="AlphaFoldDB" id="A0A2N6JUN3"/>
<name>A0A2N6JUN3_FISMU</name>
<keyword evidence="1" id="KW-0812">Transmembrane</keyword>
<reference evidence="2 3" key="1">
    <citation type="submission" date="2017-08" db="EMBL/GenBank/DDBJ databases">
        <title>Genomes of Fischerella (Mastigocladus) sp. strains.</title>
        <authorList>
            <person name="Miller S.R."/>
        </authorList>
    </citation>
    <scope>NUCLEOTIDE SEQUENCE [LARGE SCALE GENOMIC DNA]</scope>
    <source>
        <strain evidence="2 3">CCMEE 5323</strain>
    </source>
</reference>
<dbReference type="RefSeq" id="WP_016866258.1">
    <property type="nucleotide sequence ID" value="NZ_CAWNVR010000156.1"/>
</dbReference>
<keyword evidence="3" id="KW-1185">Reference proteome</keyword>
<evidence type="ECO:0000313" key="2">
    <source>
        <dbReference type="EMBL" id="PLZ81393.1"/>
    </source>
</evidence>
<evidence type="ECO:0000256" key="1">
    <source>
        <dbReference type="SAM" id="Phobius"/>
    </source>
</evidence>
<comment type="caution">
    <text evidence="2">The sequence shown here is derived from an EMBL/GenBank/DDBJ whole genome shotgun (WGS) entry which is preliminary data.</text>
</comment>